<comment type="similarity">
    <text evidence="1 4">Belongs to the glyceraldehyde-3-phosphate dehydrogenase family.</text>
</comment>
<evidence type="ECO:0000313" key="8">
    <source>
        <dbReference type="Proteomes" id="UP001614264"/>
    </source>
</evidence>
<dbReference type="InterPro" id="IPR020829">
    <property type="entry name" value="GlycerAld_3-P_DH_cat"/>
</dbReference>
<dbReference type="SMART" id="SM00846">
    <property type="entry name" value="Gp_dh_N"/>
    <property type="match status" value="1"/>
</dbReference>
<dbReference type="SUPFAM" id="SSF51735">
    <property type="entry name" value="NAD(P)-binding Rossmann-fold domains"/>
    <property type="match status" value="1"/>
</dbReference>
<dbReference type="SUPFAM" id="SSF55347">
    <property type="entry name" value="Glyceraldehyde-3-phosphate dehydrogenase-like, C-terminal domain"/>
    <property type="match status" value="1"/>
</dbReference>
<dbReference type="Gene3D" id="3.40.50.720">
    <property type="entry name" value="NAD(P)-binding Rossmann-like Domain"/>
    <property type="match status" value="1"/>
</dbReference>
<dbReference type="Gene3D" id="3.30.360.10">
    <property type="entry name" value="Dihydrodipicolinate Reductase, domain 2"/>
    <property type="match status" value="1"/>
</dbReference>
<dbReference type="EC" id="1.2.1.-" evidence="5"/>
<dbReference type="EMBL" id="JBITPR010000045">
    <property type="protein sequence ID" value="MFI7873368.1"/>
    <property type="molecule type" value="Genomic_DNA"/>
</dbReference>
<keyword evidence="3 5" id="KW-0560">Oxidoreductase</keyword>
<dbReference type="PRINTS" id="PR00078">
    <property type="entry name" value="G3PDHDRGNASE"/>
</dbReference>
<dbReference type="CDD" id="cd05214">
    <property type="entry name" value="GAPDH_I_N"/>
    <property type="match status" value="1"/>
</dbReference>
<reference evidence="7 8" key="1">
    <citation type="submission" date="2024-07" db="EMBL/GenBank/DDBJ databases">
        <title>Whole genome sequencing of Prodigiosin pigment-producing Streptomyces salinarius isolated from rhizosphere soil of Arachis hypogaea.</title>
        <authorList>
            <person name="Vidhya A."/>
            <person name="Ramya S."/>
        </authorList>
    </citation>
    <scope>NUCLEOTIDE SEQUENCE [LARGE SCALE GENOMIC DNA]</scope>
    <source>
        <strain evidence="7 8">VRMG2420</strain>
    </source>
</reference>
<dbReference type="InterPro" id="IPR036291">
    <property type="entry name" value="NAD(P)-bd_dom_sf"/>
</dbReference>
<dbReference type="RefSeq" id="WP_102929768.1">
    <property type="nucleotide sequence ID" value="NZ_JAVCWJ010000031.1"/>
</dbReference>
<evidence type="ECO:0000256" key="2">
    <source>
        <dbReference type="ARBA" id="ARBA00022741"/>
    </source>
</evidence>
<keyword evidence="2" id="KW-0547">Nucleotide-binding</keyword>
<dbReference type="Proteomes" id="UP001614264">
    <property type="component" value="Unassembled WGS sequence"/>
</dbReference>
<evidence type="ECO:0000313" key="7">
    <source>
        <dbReference type="EMBL" id="MFI7873368.1"/>
    </source>
</evidence>
<evidence type="ECO:0000259" key="6">
    <source>
        <dbReference type="SMART" id="SM00846"/>
    </source>
</evidence>
<evidence type="ECO:0000256" key="4">
    <source>
        <dbReference type="RuleBase" id="RU000397"/>
    </source>
</evidence>
<gene>
    <name evidence="7" type="ORF">AB4829_22500</name>
</gene>
<organism evidence="7 8">
    <name type="scientific">Streptomyces salinarius</name>
    <dbReference type="NCBI Taxonomy" id="2762598"/>
    <lineage>
        <taxon>Bacteria</taxon>
        <taxon>Bacillati</taxon>
        <taxon>Actinomycetota</taxon>
        <taxon>Actinomycetes</taxon>
        <taxon>Kitasatosporales</taxon>
        <taxon>Streptomycetaceae</taxon>
        <taxon>Streptomyces</taxon>
    </lineage>
</organism>
<dbReference type="InterPro" id="IPR020828">
    <property type="entry name" value="GlycerAld_3-P_DH_NAD(P)-bd"/>
</dbReference>
<dbReference type="InterPro" id="IPR020830">
    <property type="entry name" value="GlycerAld_3-P_DH_AS"/>
</dbReference>
<proteinExistence type="inferred from homology"/>
<name>A0ABW8BEE8_9ACTN</name>
<dbReference type="InterPro" id="IPR006424">
    <property type="entry name" value="Glyceraldehyde-3-P_DH_1"/>
</dbReference>
<protein>
    <recommendedName>
        <fullName evidence="5">Glyceraldehyde-3-phosphate dehydrogenase</fullName>
        <ecNumber evidence="5">1.2.1.-</ecNumber>
    </recommendedName>
</protein>
<feature type="domain" description="Glyceraldehyde 3-phosphate dehydrogenase NAD(P) binding" evidence="6">
    <location>
        <begin position="129"/>
        <end position="292"/>
    </location>
</feature>
<comment type="caution">
    <text evidence="7">The sequence shown here is derived from an EMBL/GenBank/DDBJ whole genome shotgun (WGS) entry which is preliminary data.</text>
</comment>
<sequence length="484" mass="52794">MTVNDDSFTNWKHREEIAESMIPMIGKLHREQDVTILLHSRSLVNKSVVSILKTHRFARQIAGAELSVTETMPFLRALTTLDLGPSQIDIGMLAATYRGDDRGLSVEEFTAEAVAGATGANKIDRREGRDVVLYGFGRIGRLVARLLIEKAGSGNGLRLRAIVVRGGGERAAEDIVKRASLLRRDSVHGQFQGTITVDEDNSTILANGNAIKVIYADDPTQVDYTAYGIKDAILIDNTGKWRDREGLSKHLRPGIDKVVLTAPGKGDVPNIVHGVNHDTIKPDERILSCASCTTNAIVPPLKAMEDEYGVLRGHVETVHSFTNDQNLLDNYHKSERRGRSAPLNMVITETGAASAVAKALPDLKARITGSSIRVPVPDVSIAILNLQLAREASREEVLDHLREVSLTSPLKRQIDFISAPDAVSSDFIGSRHASIVDAGALKVEGDNAILYLWYDNEFGYSCQVVRVVQHVSGVEYPTYPAPAA</sequence>
<dbReference type="PROSITE" id="PS00071">
    <property type="entry name" value="GAPDH"/>
    <property type="match status" value="1"/>
</dbReference>
<dbReference type="NCBIfam" id="TIGR01534">
    <property type="entry name" value="GAPDH-I"/>
    <property type="match status" value="1"/>
</dbReference>
<dbReference type="GO" id="GO:0004365">
    <property type="term" value="F:glyceraldehyde-3-phosphate dehydrogenase (NAD+) (phosphorylating) activity"/>
    <property type="evidence" value="ECO:0007669"/>
    <property type="project" value="UniProtKB-EC"/>
</dbReference>
<evidence type="ECO:0000256" key="5">
    <source>
        <dbReference type="RuleBase" id="RU361160"/>
    </source>
</evidence>
<evidence type="ECO:0000256" key="1">
    <source>
        <dbReference type="ARBA" id="ARBA00007406"/>
    </source>
</evidence>
<dbReference type="InterPro" id="IPR020831">
    <property type="entry name" value="GlycerAld/Erythrose_P_DH"/>
</dbReference>
<keyword evidence="8" id="KW-1185">Reference proteome</keyword>
<dbReference type="Pfam" id="PF00044">
    <property type="entry name" value="Gp_dh_N"/>
    <property type="match status" value="1"/>
</dbReference>
<accession>A0ABW8BEE8</accession>
<dbReference type="PANTHER" id="PTHR43454">
    <property type="entry name" value="GLYCERALDEHYDE-3-PHOSPHATE DEHYDROGENASE"/>
    <property type="match status" value="1"/>
</dbReference>
<evidence type="ECO:0000256" key="3">
    <source>
        <dbReference type="ARBA" id="ARBA00023002"/>
    </source>
</evidence>
<dbReference type="NCBIfam" id="NF006139">
    <property type="entry name" value="PRK08289.1"/>
    <property type="match status" value="1"/>
</dbReference>
<dbReference type="Pfam" id="PF02800">
    <property type="entry name" value="Gp_dh_C"/>
    <property type="match status" value="1"/>
</dbReference>
<dbReference type="PANTHER" id="PTHR43454:SF1">
    <property type="entry name" value="GLYCERALDEHYDE 3-PHOSPHATE DEHYDROGENASE NAD(P) BINDING DOMAIN-CONTAINING PROTEIN"/>
    <property type="match status" value="1"/>
</dbReference>